<name>A0A183LUE3_9TREM</name>
<sequence>MAIRQIKSGKAAGTDNISAEALKPNPETMDDRSKKELNITHNYTSTSLTMRRSFTVWVGVPYGTFDTIEFLRRLLTLSGTHTTDHSALS</sequence>
<dbReference type="Proteomes" id="UP000277204">
    <property type="component" value="Unassembled WGS sequence"/>
</dbReference>
<accession>A0A183LUE3</accession>
<organism evidence="1 2">
    <name type="scientific">Schistosoma margrebowiei</name>
    <dbReference type="NCBI Taxonomy" id="48269"/>
    <lineage>
        <taxon>Eukaryota</taxon>
        <taxon>Metazoa</taxon>
        <taxon>Spiralia</taxon>
        <taxon>Lophotrochozoa</taxon>
        <taxon>Platyhelminthes</taxon>
        <taxon>Trematoda</taxon>
        <taxon>Digenea</taxon>
        <taxon>Strigeidida</taxon>
        <taxon>Schistosomatoidea</taxon>
        <taxon>Schistosomatidae</taxon>
        <taxon>Schistosoma</taxon>
    </lineage>
</organism>
<protein>
    <submittedName>
        <fullName evidence="1">Uncharacterized protein</fullName>
    </submittedName>
</protein>
<evidence type="ECO:0000313" key="2">
    <source>
        <dbReference type="Proteomes" id="UP000277204"/>
    </source>
</evidence>
<dbReference type="EMBL" id="UZAI01002988">
    <property type="protein sequence ID" value="VDO76229.1"/>
    <property type="molecule type" value="Genomic_DNA"/>
</dbReference>
<reference evidence="1 2" key="1">
    <citation type="submission" date="2018-11" db="EMBL/GenBank/DDBJ databases">
        <authorList>
            <consortium name="Pathogen Informatics"/>
        </authorList>
    </citation>
    <scope>NUCLEOTIDE SEQUENCE [LARGE SCALE GENOMIC DNA]</scope>
    <source>
        <strain evidence="1 2">Zambia</strain>
    </source>
</reference>
<dbReference type="AlphaFoldDB" id="A0A183LUE3"/>
<keyword evidence="2" id="KW-1185">Reference proteome</keyword>
<proteinExistence type="predicted"/>
<evidence type="ECO:0000313" key="1">
    <source>
        <dbReference type="EMBL" id="VDO76229.1"/>
    </source>
</evidence>
<gene>
    <name evidence="1" type="ORF">SMRZ_LOCUS7418</name>
</gene>